<evidence type="ECO:0000313" key="5">
    <source>
        <dbReference type="EMBL" id="KIW06728.1"/>
    </source>
</evidence>
<dbReference type="InParanoid" id="A0A0D2AIK7"/>
<dbReference type="GO" id="GO:0034066">
    <property type="term" value="C:Ric1-Rgp1 guanyl-nucleotide exchange factor complex"/>
    <property type="evidence" value="ECO:0007669"/>
    <property type="project" value="InterPro"/>
</dbReference>
<dbReference type="GeneID" id="27310395"/>
<organism evidence="5 6">
    <name type="scientific">Verruconis gallopava</name>
    <dbReference type="NCBI Taxonomy" id="253628"/>
    <lineage>
        <taxon>Eukaryota</taxon>
        <taxon>Fungi</taxon>
        <taxon>Dikarya</taxon>
        <taxon>Ascomycota</taxon>
        <taxon>Pezizomycotina</taxon>
        <taxon>Dothideomycetes</taxon>
        <taxon>Pleosporomycetidae</taxon>
        <taxon>Venturiales</taxon>
        <taxon>Sympoventuriaceae</taxon>
        <taxon>Verruconis</taxon>
    </lineage>
</organism>
<name>A0A0D2AIK7_9PEZI</name>
<dbReference type="HOGENOM" id="CLU_002060_1_1_1"/>
<dbReference type="RefSeq" id="XP_016216597.1">
    <property type="nucleotide sequence ID" value="XM_016355461.1"/>
</dbReference>
<proteinExistence type="predicted"/>
<dbReference type="InterPro" id="IPR009771">
    <property type="entry name" value="RIC1_C"/>
</dbReference>
<evidence type="ECO:0000256" key="2">
    <source>
        <dbReference type="ARBA" id="ARBA00023136"/>
    </source>
</evidence>
<protein>
    <recommendedName>
        <fullName evidence="4">RIC1 C-terminal alpha solenoid region domain-containing protein</fullName>
    </recommendedName>
</protein>
<dbReference type="SUPFAM" id="SSF82171">
    <property type="entry name" value="DPP6 N-terminal domain-like"/>
    <property type="match status" value="1"/>
</dbReference>
<dbReference type="Pfam" id="PF07064">
    <property type="entry name" value="RIC1"/>
    <property type="match status" value="1"/>
</dbReference>
<feature type="domain" description="RIC1 C-terminal alpha solenoid region" evidence="4">
    <location>
        <begin position="852"/>
        <end position="1026"/>
    </location>
</feature>
<dbReference type="PANTHER" id="PTHR22746:SF10">
    <property type="entry name" value="GUANINE NUCLEOTIDE EXCHANGE FACTOR SUBUNIT RIC1"/>
    <property type="match status" value="1"/>
</dbReference>
<keyword evidence="6" id="KW-1185">Reference proteome</keyword>
<evidence type="ECO:0000256" key="1">
    <source>
        <dbReference type="ARBA" id="ARBA00004370"/>
    </source>
</evidence>
<comment type="subcellular location">
    <subcellularLocation>
        <location evidence="1">Membrane</location>
    </subcellularLocation>
</comment>
<dbReference type="PANTHER" id="PTHR22746">
    <property type="entry name" value="RAB6A-GEF COMPLEX PARTNER PROTEIN 1"/>
    <property type="match status" value="1"/>
</dbReference>
<dbReference type="Proteomes" id="UP000053259">
    <property type="component" value="Unassembled WGS sequence"/>
</dbReference>
<dbReference type="EMBL" id="KN847534">
    <property type="protein sequence ID" value="KIW06728.1"/>
    <property type="molecule type" value="Genomic_DNA"/>
</dbReference>
<dbReference type="Pfam" id="PF25440">
    <property type="entry name" value="Beta-prop_RIC1_2nd"/>
    <property type="match status" value="1"/>
</dbReference>
<dbReference type="STRING" id="253628.A0A0D2AIK7"/>
<sequence length="1084" mass="120232">MYWPIGAPRTYAATKHELRRQHKTAVTNDGLQDVIGEEEPENETTSPTRAVETSNGRARARSEDTIRPGDLNGSFTDGVPEGIGDAIVDMASSRNGQLFVTATSTTVSVWQAKPTTLVASVVRSTHSLQSYGPNQHVMLRPDSAIVVIQTAMDFLITYSLVIDPSTQVYKFTYPDHGSGHARHKSLSGQAVRQGEDPHWGPGEGHGVREISMQFKMVIKLESGISKVLALDDELIVATNKPAAMQCILWTPDKSGSQHSTHLLKNIPWIAKDVFVTDMVFDRPMNLSTWITSDGHAYAVQRTKARRRSDGSLGQRAFQGYAFHTPDSEATKAVKAAINARFSLVTVGCANGQILVYNAKDYTGNITLSHTVKPPPAASSGHGCLTFLSYSPDGYCLFAGYERGWATWSVYGKPGACSFTAERTISEANSEQWLLGIKEGIWLGGGSQIVLHGQEDNELWILDMARSAIVGNFSPANVSRSLLQTNAGLMLYRGHDLPTLTAVSTESGFWHHVEVPITYLARQWPIRSAVISNDGRYVAVAGRRGLAHYSVNSGRWKTFEDQGAENDFTVRGGMCWLQHVLVAAVETSYDTFELRVYSRESTLDNNNIMHVEQLDSAVVIIAPSGSDSLLVYTYSNLLLHYIITANNSSVKLLQVGQIALNGIIRAPPRVRALSWILPEEQLENGDPSQDVALATILFLVDGKLVSLQPATKETGELKYEMRIIAQNVEYYALMRERQNSSPSLQAPANGAATILSREPEVPLYYQNDLRDSLWIFDGTDMRVWTDVQDVLASASPELARELPEPVKIPVDFYPLSTVLDKGVLFGVESEMVQRRDTNFAYIRNVIRTHLFLPQVLRYHIGQYNTPSALYLSHRYQHLPYFMHALEVLLHDVLDEEVDNPPPEDHALLPSVLSFLSSFPSFLAIILQCTRKTEVRSWRTLFAHLPSPQELFAQSLERGDLKTAGGYLLVLHTLEDEAGAKSSSKQVVELLKRAKDEGEWELCKELARFLRALDEDGSTLQRALEDVGLASPRRDGMTLRTSRLSISSGNVRPSSMNGLTAEAELLNLHRNVIDDDDKSDKQEYFS</sequence>
<dbReference type="GO" id="GO:0005829">
    <property type="term" value="C:cytosol"/>
    <property type="evidence" value="ECO:0007669"/>
    <property type="project" value="TreeGrafter"/>
</dbReference>
<keyword evidence="2" id="KW-0472">Membrane</keyword>
<dbReference type="GO" id="GO:0000139">
    <property type="term" value="C:Golgi membrane"/>
    <property type="evidence" value="ECO:0007669"/>
    <property type="project" value="TreeGrafter"/>
</dbReference>
<accession>A0A0D2AIK7</accession>
<dbReference type="GO" id="GO:0042147">
    <property type="term" value="P:retrograde transport, endosome to Golgi"/>
    <property type="evidence" value="ECO:0007669"/>
    <property type="project" value="TreeGrafter"/>
</dbReference>
<feature type="region of interest" description="Disordered" evidence="3">
    <location>
        <begin position="180"/>
        <end position="204"/>
    </location>
</feature>
<feature type="region of interest" description="Disordered" evidence="3">
    <location>
        <begin position="33"/>
        <end position="78"/>
    </location>
</feature>
<gene>
    <name evidence="5" type="ORF">PV09_02422</name>
</gene>
<reference evidence="5 6" key="1">
    <citation type="submission" date="2015-01" db="EMBL/GenBank/DDBJ databases">
        <title>The Genome Sequence of Ochroconis gallopava CBS43764.</title>
        <authorList>
            <consortium name="The Broad Institute Genomics Platform"/>
            <person name="Cuomo C."/>
            <person name="de Hoog S."/>
            <person name="Gorbushina A."/>
            <person name="Stielow B."/>
            <person name="Teixiera M."/>
            <person name="Abouelleil A."/>
            <person name="Chapman S.B."/>
            <person name="Priest M."/>
            <person name="Young S.K."/>
            <person name="Wortman J."/>
            <person name="Nusbaum C."/>
            <person name="Birren B."/>
        </authorList>
    </citation>
    <scope>NUCLEOTIDE SEQUENCE [LARGE SCALE GENOMIC DNA]</scope>
    <source>
        <strain evidence="5 6">CBS 43764</strain>
    </source>
</reference>
<dbReference type="AlphaFoldDB" id="A0A0D2AIK7"/>
<evidence type="ECO:0000256" key="3">
    <source>
        <dbReference type="SAM" id="MobiDB-lite"/>
    </source>
</evidence>
<evidence type="ECO:0000259" key="4">
    <source>
        <dbReference type="Pfam" id="PF07064"/>
    </source>
</evidence>
<dbReference type="OrthoDB" id="67540at2759"/>
<dbReference type="GO" id="GO:0006886">
    <property type="term" value="P:intracellular protein transport"/>
    <property type="evidence" value="ECO:0007669"/>
    <property type="project" value="InterPro"/>
</dbReference>
<dbReference type="VEuPathDB" id="FungiDB:PV09_02422"/>
<evidence type="ECO:0000313" key="6">
    <source>
        <dbReference type="Proteomes" id="UP000053259"/>
    </source>
</evidence>
<dbReference type="InterPro" id="IPR040096">
    <property type="entry name" value="Ric1"/>
</dbReference>